<dbReference type="EMBL" id="LZYH01000481">
    <property type="protein sequence ID" value="OFC60819.1"/>
    <property type="molecule type" value="Genomic_DNA"/>
</dbReference>
<name>A0A1E7YM89_9PROT</name>
<evidence type="ECO:0000313" key="4">
    <source>
        <dbReference type="Proteomes" id="UP000175616"/>
    </source>
</evidence>
<evidence type="ECO:0000256" key="1">
    <source>
        <dbReference type="SAM" id="MobiDB-lite"/>
    </source>
</evidence>
<evidence type="ECO:0000313" key="5">
    <source>
        <dbReference type="Proteomes" id="UP000175707"/>
    </source>
</evidence>
<protein>
    <submittedName>
        <fullName evidence="2">Uncharacterized protein</fullName>
    </submittedName>
</protein>
<evidence type="ECO:0000313" key="2">
    <source>
        <dbReference type="EMBL" id="OFC34923.1"/>
    </source>
</evidence>
<comment type="caution">
    <text evidence="2">The sequence shown here is derived from an EMBL/GenBank/DDBJ whole genome shotgun (WGS) entry which is preliminary data.</text>
</comment>
<evidence type="ECO:0000313" key="3">
    <source>
        <dbReference type="EMBL" id="OFC60819.1"/>
    </source>
</evidence>
<reference evidence="4 5" key="1">
    <citation type="submission" date="2016-06" db="EMBL/GenBank/DDBJ databases">
        <title>Gene turnover analysis identifies the evolutionary adaptation of the extremophile Acidithiobacillus caldus.</title>
        <authorList>
            <person name="Zhang X."/>
        </authorList>
    </citation>
    <scope>NUCLEOTIDE SEQUENCE [LARGE SCALE GENOMIC DNA]</scope>
    <source>
        <strain evidence="2 4">DX</strain>
        <strain evidence="3 5">S1</strain>
    </source>
</reference>
<dbReference type="Proteomes" id="UP000175707">
    <property type="component" value="Unassembled WGS sequence"/>
</dbReference>
<feature type="region of interest" description="Disordered" evidence="1">
    <location>
        <begin position="65"/>
        <end position="98"/>
    </location>
</feature>
<sequence>MAGKNNCPKVVPLGACAKAQSAEQEWALIPAIGQWLPIPIIEHPSRIIPLIERIGIPAIMGQRHQSGKIALERSRNTRSPLTNRRSEPRSPRANGTRLRGNIAISLAASGNTARMGLLFGNL</sequence>
<proteinExistence type="predicted"/>
<dbReference type="EMBL" id="LZYE01000222">
    <property type="protein sequence ID" value="OFC34923.1"/>
    <property type="molecule type" value="Genomic_DNA"/>
</dbReference>
<accession>A0A1E7YM89</accession>
<organism evidence="2 4">
    <name type="scientific">Acidithiobacillus caldus</name>
    <dbReference type="NCBI Taxonomy" id="33059"/>
    <lineage>
        <taxon>Bacteria</taxon>
        <taxon>Pseudomonadati</taxon>
        <taxon>Pseudomonadota</taxon>
        <taxon>Acidithiobacillia</taxon>
        <taxon>Acidithiobacillales</taxon>
        <taxon>Acidithiobacillaceae</taxon>
        <taxon>Acidithiobacillus</taxon>
    </lineage>
</organism>
<dbReference type="AlphaFoldDB" id="A0A1E7YM89"/>
<gene>
    <name evidence="2" type="ORF">BAE27_08475</name>
    <name evidence="3" type="ORF">BAE30_07110</name>
</gene>
<dbReference type="Proteomes" id="UP000175616">
    <property type="component" value="Unassembled WGS sequence"/>
</dbReference>